<name>A0A3L6GBX8_MAIZE</name>
<protein>
    <submittedName>
        <fullName evidence="1">Uncharacterized protein</fullName>
    </submittedName>
</protein>
<reference evidence="1" key="1">
    <citation type="journal article" date="2018" name="Nat. Genet.">
        <title>Extensive intraspecific gene order and gene structural variations between Mo17 and other maize genomes.</title>
        <authorList>
            <person name="Sun S."/>
            <person name="Zhou Y."/>
            <person name="Chen J."/>
            <person name="Shi J."/>
            <person name="Zhao H."/>
            <person name="Zhao H."/>
            <person name="Song W."/>
            <person name="Zhang M."/>
            <person name="Cui Y."/>
            <person name="Dong X."/>
            <person name="Liu H."/>
            <person name="Ma X."/>
            <person name="Jiao Y."/>
            <person name="Wang B."/>
            <person name="Wei X."/>
            <person name="Stein J.C."/>
            <person name="Glaubitz J.C."/>
            <person name="Lu F."/>
            <person name="Yu G."/>
            <person name="Liang C."/>
            <person name="Fengler K."/>
            <person name="Li B."/>
            <person name="Rafalski A."/>
            <person name="Schnable P.S."/>
            <person name="Ware D.H."/>
            <person name="Buckler E.S."/>
            <person name="Lai J."/>
        </authorList>
    </citation>
    <scope>NUCLEOTIDE SEQUENCE [LARGE SCALE GENOMIC DNA]</scope>
    <source>
        <tissue evidence="1">Seedling</tissue>
    </source>
</reference>
<dbReference type="Proteomes" id="UP000251960">
    <property type="component" value="Chromosome 10"/>
</dbReference>
<organism evidence="1">
    <name type="scientific">Zea mays</name>
    <name type="common">Maize</name>
    <dbReference type="NCBI Taxonomy" id="4577"/>
    <lineage>
        <taxon>Eukaryota</taxon>
        <taxon>Viridiplantae</taxon>
        <taxon>Streptophyta</taxon>
        <taxon>Embryophyta</taxon>
        <taxon>Tracheophyta</taxon>
        <taxon>Spermatophyta</taxon>
        <taxon>Magnoliopsida</taxon>
        <taxon>Liliopsida</taxon>
        <taxon>Poales</taxon>
        <taxon>Poaceae</taxon>
        <taxon>PACMAD clade</taxon>
        <taxon>Panicoideae</taxon>
        <taxon>Andropogonodae</taxon>
        <taxon>Andropogoneae</taxon>
        <taxon>Tripsacinae</taxon>
        <taxon>Zea</taxon>
    </lineage>
</organism>
<gene>
    <name evidence="1" type="ORF">Zm00014a_005236</name>
</gene>
<dbReference type="EMBL" id="NCVQ01000002">
    <property type="protein sequence ID" value="PWZ46063.1"/>
    <property type="molecule type" value="Genomic_DNA"/>
</dbReference>
<comment type="caution">
    <text evidence="1">The sequence shown here is derived from an EMBL/GenBank/DDBJ whole genome shotgun (WGS) entry which is preliminary data.</text>
</comment>
<dbReference type="AlphaFoldDB" id="A0A3L6GBX8"/>
<evidence type="ECO:0000313" key="1">
    <source>
        <dbReference type="EMBL" id="PWZ46063.1"/>
    </source>
</evidence>
<proteinExistence type="predicted"/>
<accession>A0A3L6GBX8</accession>
<sequence>LTKKVQKVRFEPTPLYIGRRVEDTGRNCLTSRTSYSTIYNIEYKLYIIKKIVSGRTSTMDRGYGPSNVWRSCWVGLVTIKWVVPRAGSPDMTHLVIYTSAR</sequence>
<feature type="non-terminal residue" evidence="1">
    <location>
        <position position="1"/>
    </location>
</feature>